<dbReference type="EMBL" id="KB446561">
    <property type="protein sequence ID" value="EME80569.1"/>
    <property type="molecule type" value="Genomic_DNA"/>
</dbReference>
<protein>
    <submittedName>
        <fullName evidence="2">Uncharacterized protein</fullName>
    </submittedName>
</protein>
<evidence type="ECO:0000313" key="3">
    <source>
        <dbReference type="Proteomes" id="UP000016932"/>
    </source>
</evidence>
<dbReference type="VEuPathDB" id="FungiDB:MYCFIDRAFT_177508"/>
<organism evidence="2 3">
    <name type="scientific">Pseudocercospora fijiensis (strain CIRAD86)</name>
    <name type="common">Black leaf streak disease fungus</name>
    <name type="synonym">Mycosphaerella fijiensis</name>
    <dbReference type="NCBI Taxonomy" id="383855"/>
    <lineage>
        <taxon>Eukaryota</taxon>
        <taxon>Fungi</taxon>
        <taxon>Dikarya</taxon>
        <taxon>Ascomycota</taxon>
        <taxon>Pezizomycotina</taxon>
        <taxon>Dothideomycetes</taxon>
        <taxon>Dothideomycetidae</taxon>
        <taxon>Mycosphaerellales</taxon>
        <taxon>Mycosphaerellaceae</taxon>
        <taxon>Pseudocercospora</taxon>
    </lineage>
</organism>
<dbReference type="HOGENOM" id="CLU_631803_0_0_1"/>
<dbReference type="RefSeq" id="XP_007929466.1">
    <property type="nucleotide sequence ID" value="XM_007931275.1"/>
</dbReference>
<proteinExistence type="predicted"/>
<feature type="region of interest" description="Disordered" evidence="1">
    <location>
        <begin position="378"/>
        <end position="434"/>
    </location>
</feature>
<accession>M2ZN91</accession>
<keyword evidence="3" id="KW-1185">Reference proteome</keyword>
<dbReference type="OrthoDB" id="3650262at2759"/>
<dbReference type="KEGG" id="pfj:MYCFIDRAFT_177508"/>
<sequence length="434" mass="48423">MVNQKRKKLLGTPQWDDENRATAHLLFVLYDLWPDHQDDLINIFHRMFPHFQRIRFTASHLRDAWYPRWAQRRFGFVTIDRPNEYNQTQLNQAELNDLATLTSIIQRWATTLGITLRPAAPAITRPYDDGAYDFSQGIADPNDNLTTYLNKHARARAALRPGDVIPQRVINLMTVGNQVDTKLQYGMPVDGLAHLPSTVGFDVDEEGQPLNGVPAPQVQAAPQAPAPATHPPAHRPAQKQLPYRLNGVSSVSDSEDVDMDAPVTRPTGSRSSRRPRRQVYDDDDEDDDFQAPPAKKAQPTSTSNPNPPTLLPPRKIGLPFSESILPRKQIEMYRRGLTIDGHPLRPMGSGVSSTVHVPGSPGYTWYTGPPGGRFVFSGDVGNAREEEEGEREAKAEEAEDNEEESDSDIDMHEASDDSDEDLYAPGNPIRGAME</sequence>
<gene>
    <name evidence="2" type="ORF">MYCFIDRAFT_177508</name>
</gene>
<feature type="compositionally biased region" description="Low complexity" evidence="1">
    <location>
        <begin position="213"/>
        <end position="223"/>
    </location>
</feature>
<dbReference type="Proteomes" id="UP000016932">
    <property type="component" value="Unassembled WGS sequence"/>
</dbReference>
<evidence type="ECO:0000313" key="2">
    <source>
        <dbReference type="EMBL" id="EME80569.1"/>
    </source>
</evidence>
<feature type="region of interest" description="Disordered" evidence="1">
    <location>
        <begin position="200"/>
        <end position="317"/>
    </location>
</feature>
<dbReference type="GeneID" id="19333765"/>
<evidence type="ECO:0000256" key="1">
    <source>
        <dbReference type="SAM" id="MobiDB-lite"/>
    </source>
</evidence>
<feature type="compositionally biased region" description="Acidic residues" evidence="1">
    <location>
        <begin position="397"/>
        <end position="408"/>
    </location>
</feature>
<reference evidence="2 3" key="1">
    <citation type="journal article" date="2012" name="PLoS Pathog.">
        <title>Diverse lifestyles and strategies of plant pathogenesis encoded in the genomes of eighteen Dothideomycetes fungi.</title>
        <authorList>
            <person name="Ohm R.A."/>
            <person name="Feau N."/>
            <person name="Henrissat B."/>
            <person name="Schoch C.L."/>
            <person name="Horwitz B.A."/>
            <person name="Barry K.W."/>
            <person name="Condon B.J."/>
            <person name="Copeland A.C."/>
            <person name="Dhillon B."/>
            <person name="Glaser F."/>
            <person name="Hesse C.N."/>
            <person name="Kosti I."/>
            <person name="LaButti K."/>
            <person name="Lindquist E.A."/>
            <person name="Lucas S."/>
            <person name="Salamov A.A."/>
            <person name="Bradshaw R.E."/>
            <person name="Ciuffetti L."/>
            <person name="Hamelin R.C."/>
            <person name="Kema G.H.J."/>
            <person name="Lawrence C."/>
            <person name="Scott J.A."/>
            <person name="Spatafora J.W."/>
            <person name="Turgeon B.G."/>
            <person name="de Wit P.J.G.M."/>
            <person name="Zhong S."/>
            <person name="Goodwin S.B."/>
            <person name="Grigoriev I.V."/>
        </authorList>
    </citation>
    <scope>NUCLEOTIDE SEQUENCE [LARGE SCALE GENOMIC DNA]</scope>
    <source>
        <strain evidence="2 3">CIRAD86</strain>
    </source>
</reference>
<dbReference type="AlphaFoldDB" id="M2ZN91"/>
<name>M2ZN91_PSEFD</name>